<evidence type="ECO:0008006" key="3">
    <source>
        <dbReference type="Google" id="ProtNLM"/>
    </source>
</evidence>
<evidence type="ECO:0000313" key="1">
    <source>
        <dbReference type="EMBL" id="KIL23816.1"/>
    </source>
</evidence>
<dbReference type="RefSeq" id="WP_235355555.1">
    <property type="nucleotide sequence ID" value="NZ_JXCL01000007.1"/>
</dbReference>
<evidence type="ECO:0000313" key="2">
    <source>
        <dbReference type="Proteomes" id="UP000031978"/>
    </source>
</evidence>
<organism evidence="1 2">
    <name type="scientific">Bacillus pumilus</name>
    <name type="common">Bacillus mesentericus</name>
    <dbReference type="NCBI Taxonomy" id="1408"/>
    <lineage>
        <taxon>Bacteria</taxon>
        <taxon>Bacillati</taxon>
        <taxon>Bacillota</taxon>
        <taxon>Bacilli</taxon>
        <taxon>Bacillales</taxon>
        <taxon>Bacillaceae</taxon>
        <taxon>Bacillus</taxon>
    </lineage>
</organism>
<name>A0AB34QXL0_BACPU</name>
<accession>A0AB34QXL0</accession>
<gene>
    <name evidence="1" type="ORF">B4127_2749</name>
</gene>
<dbReference type="Pfam" id="PF22535">
    <property type="entry name" value="DUF7003"/>
    <property type="match status" value="1"/>
</dbReference>
<comment type="caution">
    <text evidence="1">The sequence shown here is derived from an EMBL/GenBank/DDBJ whole genome shotgun (WGS) entry which is preliminary data.</text>
</comment>
<reference evidence="1 2" key="1">
    <citation type="submission" date="2014-12" db="EMBL/GenBank/DDBJ databases">
        <title>Draft Genome Sequences of Five Spore-Forming Food Isolates of Bacillus pumilus.</title>
        <authorList>
            <person name="de Jong A."/>
            <person name="van Heel A.J."/>
            <person name="Montalban-Lopez M."/>
            <person name="Krawczyk A.O."/>
            <person name="Berendsen E.M."/>
            <person name="Wells-Bennik M."/>
            <person name="Kuipers O.P."/>
        </authorList>
    </citation>
    <scope>NUCLEOTIDE SEQUENCE [LARGE SCALE GENOMIC DNA]</scope>
    <source>
        <strain evidence="1 2">B4127</strain>
    </source>
</reference>
<dbReference type="Proteomes" id="UP000031978">
    <property type="component" value="Unassembled WGS sequence"/>
</dbReference>
<proteinExistence type="predicted"/>
<dbReference type="EMBL" id="JXCL01000007">
    <property type="protein sequence ID" value="KIL23816.1"/>
    <property type="molecule type" value="Genomic_DNA"/>
</dbReference>
<sequence>MKKEEILLILDQSFLKKEMPLLDNGNFDFVKGRFSVFVGREDWLITIQIFGLSKLGPAIDCFAIGNQLNNKPSNTLLDFPFDFIDQHNTIIVDEEIEPGFTKNPIHIKLRDQFFEFHISESSQTHIKEENEWIVCLREMAKDQLFLERLWLTSKEQLELFNLKSSYTQLYTTNSWFHPESDKHLPSQNVFFQTVAESIVFHDSSIIKNEKKNTEWNLWAHTDSVEYY</sequence>
<protein>
    <recommendedName>
        <fullName evidence="3">DUF2185 domain-containing protein</fullName>
    </recommendedName>
</protein>
<dbReference type="InterPro" id="IPR054272">
    <property type="entry name" value="DUF7003"/>
</dbReference>
<dbReference type="AlphaFoldDB" id="A0AB34QXL0"/>